<feature type="domain" description="Cytochrome c-type biogenesis protein H TPR" evidence="9">
    <location>
        <begin position="182"/>
        <end position="307"/>
    </location>
</feature>
<feature type="repeat" description="TPR" evidence="5">
    <location>
        <begin position="209"/>
        <end position="242"/>
    </location>
</feature>
<comment type="caution">
    <text evidence="10">The sequence shown here is derived from an EMBL/GenBank/DDBJ whole genome shotgun (WGS) entry which is preliminary data.</text>
</comment>
<evidence type="ECO:0000259" key="8">
    <source>
        <dbReference type="Pfam" id="PF23892"/>
    </source>
</evidence>
<feature type="compositionally biased region" description="Polar residues" evidence="6">
    <location>
        <begin position="442"/>
        <end position="458"/>
    </location>
</feature>
<keyword evidence="2" id="KW-0677">Repeat</keyword>
<dbReference type="GO" id="GO:0017004">
    <property type="term" value="P:cytochrome complex assembly"/>
    <property type="evidence" value="ECO:0007669"/>
    <property type="project" value="UniProtKB-KW"/>
</dbReference>
<dbReference type="Proteomes" id="UP000259273">
    <property type="component" value="Unassembled WGS sequence"/>
</dbReference>
<evidence type="ECO:0000256" key="2">
    <source>
        <dbReference type="ARBA" id="ARBA00022737"/>
    </source>
</evidence>
<dbReference type="PANTHER" id="PTHR47870:SF4">
    <property type="entry name" value="CYTOCHROME C-TYPE BIOGENESIS PROTEIN CYCH"/>
    <property type="match status" value="1"/>
</dbReference>
<dbReference type="InterPro" id="IPR051263">
    <property type="entry name" value="C-type_cytochrome_biogenesis"/>
</dbReference>
<evidence type="ECO:0000256" key="3">
    <source>
        <dbReference type="ARBA" id="ARBA00022748"/>
    </source>
</evidence>
<dbReference type="Pfam" id="PF23892">
    <property type="entry name" value="Ig_CycH"/>
    <property type="match status" value="1"/>
</dbReference>
<dbReference type="NCBIfam" id="TIGR03142">
    <property type="entry name" value="cytochro_ccmI"/>
    <property type="match status" value="1"/>
</dbReference>
<name>A0A3C1KR30_9GAMM</name>
<evidence type="ECO:0000256" key="6">
    <source>
        <dbReference type="SAM" id="MobiDB-lite"/>
    </source>
</evidence>
<evidence type="ECO:0000313" key="10">
    <source>
        <dbReference type="EMBL" id="HAN29170.1"/>
    </source>
</evidence>
<keyword evidence="3" id="KW-0201">Cytochrome c-type biogenesis</keyword>
<dbReference type="InterPro" id="IPR017560">
    <property type="entry name" value="Cyt_c_biogenesis_CcmI"/>
</dbReference>
<comment type="subcellular location">
    <subcellularLocation>
        <location evidence="1">Cell envelope</location>
    </subcellularLocation>
</comment>
<feature type="non-terminal residue" evidence="10">
    <location>
        <position position="1"/>
    </location>
</feature>
<sequence length="458" mass="48745">RALPARVQRGDCCALAGSPVALAGGRGRSAIDTARSAAGRRLTHRGRRSTAGGIAQEFGERRLTTFLLACAGLVVLSGLFLLFPGWATRRPVDDGAHANLDWYRLRRAELADAGEADLETDTQLRLLEDQQGQLAAAATEEPARRAFPLWALVPVVAVMAAVLYYQLGSVTDVRIAQQLGDLGETPTEAQLSELMVAIEERAVQRPDNLHYLALLGRYQMGQGDYALAAETYDRLVQAAPEDPQALAYSAQARFLADGRTLSPSAQARAEQALAIDPQQRTALGLLGMSAFERGQFRAAIQYWERLIVMEAPGSEGQQLIAGVINEARQRLGEAVSPTDEVAAPSTGVTVTVALPEGASLADSDTVFVLARAAGSESRMPIAAQRLAASQLPATLRLDDSSTMAGQKLSTAGEILVLVQVSPAGTPGEENATWLGRLGPLQPSLSEEPQLITLQPRQG</sequence>
<proteinExistence type="predicted"/>
<keyword evidence="4 5" id="KW-0802">TPR repeat</keyword>
<feature type="transmembrane region" description="Helical" evidence="7">
    <location>
        <begin position="147"/>
        <end position="165"/>
    </location>
</feature>
<evidence type="ECO:0000256" key="4">
    <source>
        <dbReference type="ARBA" id="ARBA00022803"/>
    </source>
</evidence>
<evidence type="ECO:0000259" key="9">
    <source>
        <dbReference type="Pfam" id="PF23914"/>
    </source>
</evidence>
<evidence type="ECO:0000256" key="1">
    <source>
        <dbReference type="ARBA" id="ARBA00004196"/>
    </source>
</evidence>
<dbReference type="Pfam" id="PF23914">
    <property type="entry name" value="TPR_CcmH_CycH"/>
    <property type="match status" value="1"/>
</dbReference>
<protein>
    <submittedName>
        <fullName evidence="10">C-type cytochrome biogenesis protein CcmI</fullName>
    </submittedName>
</protein>
<feature type="domain" description="Cytochrome c-type biogenesis protein H Ig-like" evidence="8">
    <location>
        <begin position="349"/>
        <end position="447"/>
    </location>
</feature>
<feature type="region of interest" description="Disordered" evidence="6">
    <location>
        <begin position="427"/>
        <end position="458"/>
    </location>
</feature>
<organism evidence="10 11">
    <name type="scientific">Haliea salexigens</name>
    <dbReference type="NCBI Taxonomy" id="287487"/>
    <lineage>
        <taxon>Bacteria</taxon>
        <taxon>Pseudomonadati</taxon>
        <taxon>Pseudomonadota</taxon>
        <taxon>Gammaproteobacteria</taxon>
        <taxon>Cellvibrionales</taxon>
        <taxon>Halieaceae</taxon>
        <taxon>Haliea</taxon>
    </lineage>
</organism>
<gene>
    <name evidence="10" type="primary">ccmI</name>
    <name evidence="10" type="ORF">DCP75_15915</name>
</gene>
<dbReference type="PROSITE" id="PS50005">
    <property type="entry name" value="TPR"/>
    <property type="match status" value="1"/>
</dbReference>
<evidence type="ECO:0000256" key="7">
    <source>
        <dbReference type="SAM" id="Phobius"/>
    </source>
</evidence>
<accession>A0A3C1KR30</accession>
<dbReference type="InterPro" id="IPR056412">
    <property type="entry name" value="Ig_CycH"/>
</dbReference>
<dbReference type="InterPro" id="IPR019734">
    <property type="entry name" value="TPR_rpt"/>
</dbReference>
<keyword evidence="7" id="KW-0472">Membrane</keyword>
<dbReference type="PANTHER" id="PTHR47870">
    <property type="entry name" value="CYTOCHROME C-TYPE BIOGENESIS PROTEIN CCMH"/>
    <property type="match status" value="1"/>
</dbReference>
<dbReference type="STRING" id="1121937.GCA_000423125_00197"/>
<dbReference type="EMBL" id="DMND01000212">
    <property type="protein sequence ID" value="HAN29170.1"/>
    <property type="molecule type" value="Genomic_DNA"/>
</dbReference>
<dbReference type="GO" id="GO:0030313">
    <property type="term" value="C:cell envelope"/>
    <property type="evidence" value="ECO:0007669"/>
    <property type="project" value="UniProtKB-SubCell"/>
</dbReference>
<evidence type="ECO:0000313" key="11">
    <source>
        <dbReference type="Proteomes" id="UP000259273"/>
    </source>
</evidence>
<dbReference type="InterPro" id="IPR011990">
    <property type="entry name" value="TPR-like_helical_dom_sf"/>
</dbReference>
<dbReference type="SUPFAM" id="SSF48452">
    <property type="entry name" value="TPR-like"/>
    <property type="match status" value="1"/>
</dbReference>
<dbReference type="AlphaFoldDB" id="A0A3C1KR30"/>
<keyword evidence="7" id="KW-0812">Transmembrane</keyword>
<dbReference type="GO" id="GO:0005886">
    <property type="term" value="C:plasma membrane"/>
    <property type="evidence" value="ECO:0007669"/>
    <property type="project" value="TreeGrafter"/>
</dbReference>
<evidence type="ECO:0000256" key="5">
    <source>
        <dbReference type="PROSITE-ProRule" id="PRU00339"/>
    </source>
</evidence>
<reference evidence="10 11" key="1">
    <citation type="journal article" date="2018" name="Nat. Biotechnol.">
        <title>A standardized bacterial taxonomy based on genome phylogeny substantially revises the tree of life.</title>
        <authorList>
            <person name="Parks D.H."/>
            <person name="Chuvochina M."/>
            <person name="Waite D.W."/>
            <person name="Rinke C."/>
            <person name="Skarshewski A."/>
            <person name="Chaumeil P.A."/>
            <person name="Hugenholtz P."/>
        </authorList>
    </citation>
    <scope>NUCLEOTIDE SEQUENCE [LARGE SCALE GENOMIC DNA]</scope>
    <source>
        <strain evidence="10">UBA9158</strain>
    </source>
</reference>
<feature type="transmembrane region" description="Helical" evidence="7">
    <location>
        <begin position="66"/>
        <end position="87"/>
    </location>
</feature>
<dbReference type="InterPro" id="IPR056413">
    <property type="entry name" value="TPR_CcmH_CycH"/>
</dbReference>
<keyword evidence="7" id="KW-1133">Transmembrane helix</keyword>
<dbReference type="Gene3D" id="1.25.40.10">
    <property type="entry name" value="Tetratricopeptide repeat domain"/>
    <property type="match status" value="1"/>
</dbReference>